<evidence type="ECO:0000256" key="1">
    <source>
        <dbReference type="SAM" id="Phobius"/>
    </source>
</evidence>
<keyword evidence="4" id="KW-1185">Reference proteome</keyword>
<dbReference type="Proteomes" id="UP000549250">
    <property type="component" value="Unassembled WGS sequence"/>
</dbReference>
<evidence type="ECO:0000313" key="3">
    <source>
        <dbReference type="EMBL" id="MBB3102874.1"/>
    </source>
</evidence>
<keyword evidence="1" id="KW-0472">Membrane</keyword>
<keyword evidence="1" id="KW-0812">Transmembrane</keyword>
<sequence>MTTPEQDLEATLHREIPLTRAMGLRVARWVDHELRLMLPLQGNTNHTGSIFGGSLYSAAVLAGWGWLLLRQRDAGIEDGHIVIQESSIEYPLPALANVTAVCNAPPQGTWERFEKTYRRHGRARLTLETRILLDDGREAVRFSGQYVLHK</sequence>
<dbReference type="NCBIfam" id="TIGR02447">
    <property type="entry name" value="yiiD_Cterm"/>
    <property type="match status" value="1"/>
</dbReference>
<dbReference type="EMBL" id="JACHXI010000004">
    <property type="protein sequence ID" value="MBB3102874.1"/>
    <property type="molecule type" value="Genomic_DNA"/>
</dbReference>
<dbReference type="Gene3D" id="3.10.129.10">
    <property type="entry name" value="Hotdog Thioesterase"/>
    <property type="match status" value="1"/>
</dbReference>
<evidence type="ECO:0000313" key="4">
    <source>
        <dbReference type="Proteomes" id="UP000549250"/>
    </source>
</evidence>
<evidence type="ECO:0000259" key="2">
    <source>
        <dbReference type="Pfam" id="PF09500"/>
    </source>
</evidence>
<feature type="transmembrane region" description="Helical" evidence="1">
    <location>
        <begin position="50"/>
        <end position="69"/>
    </location>
</feature>
<dbReference type="Pfam" id="PF09500">
    <property type="entry name" value="YiiD_C"/>
    <property type="match status" value="1"/>
</dbReference>
<dbReference type="RefSeq" id="WP_183165845.1">
    <property type="nucleotide sequence ID" value="NZ_JACHXI010000004.1"/>
</dbReference>
<accession>A0A839T3E5</accession>
<dbReference type="AlphaFoldDB" id="A0A839T3E5"/>
<dbReference type="InterPro" id="IPR029069">
    <property type="entry name" value="HotDog_dom_sf"/>
</dbReference>
<reference evidence="3 4" key="1">
    <citation type="submission" date="2020-08" db="EMBL/GenBank/DDBJ databases">
        <title>Genomic Encyclopedia of Type Strains, Phase III (KMG-III): the genomes of soil and plant-associated and newly described type strains.</title>
        <authorList>
            <person name="Whitman W."/>
        </authorList>
    </citation>
    <scope>NUCLEOTIDE SEQUENCE [LARGE SCALE GENOMIC DNA]</scope>
    <source>
        <strain evidence="3 4">CECT 4462</strain>
    </source>
</reference>
<dbReference type="SUPFAM" id="SSF54637">
    <property type="entry name" value="Thioesterase/thiol ester dehydrase-isomerase"/>
    <property type="match status" value="1"/>
</dbReference>
<protein>
    <submittedName>
        <fullName evidence="3">Thioesterase domain-containing protein</fullName>
    </submittedName>
</protein>
<organism evidence="3 4">
    <name type="scientific">Azomonas macrocytogenes</name>
    <name type="common">Azotobacter macrocytogenes</name>
    <dbReference type="NCBI Taxonomy" id="69962"/>
    <lineage>
        <taxon>Bacteria</taxon>
        <taxon>Pseudomonadati</taxon>
        <taxon>Pseudomonadota</taxon>
        <taxon>Gammaproteobacteria</taxon>
        <taxon>Pseudomonadales</taxon>
        <taxon>Pseudomonadaceae</taxon>
        <taxon>Azomonas</taxon>
    </lineage>
</organism>
<name>A0A839T3E5_AZOMA</name>
<proteinExistence type="predicted"/>
<dbReference type="InterPro" id="IPR012660">
    <property type="entry name" value="YiiD_C"/>
</dbReference>
<comment type="caution">
    <text evidence="3">The sequence shown here is derived from an EMBL/GenBank/DDBJ whole genome shotgun (WGS) entry which is preliminary data.</text>
</comment>
<keyword evidence="1" id="KW-1133">Transmembrane helix</keyword>
<gene>
    <name evidence="3" type="ORF">FHR87_001262</name>
</gene>
<feature type="domain" description="Thioesterase putative" evidence="2">
    <location>
        <begin position="6"/>
        <end position="149"/>
    </location>
</feature>